<evidence type="ECO:0000259" key="5">
    <source>
        <dbReference type="Pfam" id="PF00884"/>
    </source>
</evidence>
<dbReference type="AlphaFoldDB" id="A0AAE7NKB9"/>
<reference evidence="6 7" key="1">
    <citation type="submission" date="2018-06" db="EMBL/GenBank/DDBJ databases">
        <title>Comparative genomics of Bradyrhizobium nodulating Arachidis hypogaea.</title>
        <authorList>
            <person name="Li Y."/>
        </authorList>
    </citation>
    <scope>NUCLEOTIDE SEQUENCE [LARGE SCALE GENOMIC DNA]</scope>
    <source>
        <strain evidence="6 7">CCBAU 051107</strain>
    </source>
</reference>
<dbReference type="InterPro" id="IPR050738">
    <property type="entry name" value="Sulfatase"/>
</dbReference>
<proteinExistence type="inferred from homology"/>
<dbReference type="Proteomes" id="UP000594015">
    <property type="component" value="Chromosome"/>
</dbReference>
<dbReference type="GO" id="GO:0046872">
    <property type="term" value="F:metal ion binding"/>
    <property type="evidence" value="ECO:0007669"/>
    <property type="project" value="UniProtKB-KW"/>
</dbReference>
<accession>A0AAE7NKB9</accession>
<dbReference type="InterPro" id="IPR000917">
    <property type="entry name" value="Sulfatase_N"/>
</dbReference>
<evidence type="ECO:0000256" key="3">
    <source>
        <dbReference type="ARBA" id="ARBA00022801"/>
    </source>
</evidence>
<dbReference type="InterPro" id="IPR024607">
    <property type="entry name" value="Sulfatase_CS"/>
</dbReference>
<evidence type="ECO:0000256" key="4">
    <source>
        <dbReference type="ARBA" id="ARBA00022837"/>
    </source>
</evidence>
<evidence type="ECO:0000256" key="2">
    <source>
        <dbReference type="ARBA" id="ARBA00022723"/>
    </source>
</evidence>
<dbReference type="InterPro" id="IPR017850">
    <property type="entry name" value="Alkaline_phosphatase_core_sf"/>
</dbReference>
<sequence>MALMVQQSTISRRRFVQTTAASSLALAGMGHRRPAQAQSTKPNIVFILADDLGYADVGCYGQRDYTTPNIDRLAAEGLRFTQAYSSSPDCSATRTALITGRYHTRLPVGLEEPLISLSPKGTGLAPSHPTLPSLLKNVGYGTTLVGKWHLGDLPDFSPLKSGYDQFFGILGCCADYFNHGAEASRTYVLPFPGLAHQLYEQEVPVERHGYMTNLLGDRAVQTIEGYAKSKEPFLLSLHFTAPHWPWEGPDDEAESKRIRNIFDRDGGSQKTYAAMVQSLDANIGRVLQALDAGGLAGNTIVVLTSDNGGERFSNVWPFTGMKHELLEGGIRIPAIVRWPGRIAPGAVSKQVMITMDWMPTLLAVAGTSPDAAYPSDGEDLGQVLSGSAGPHPRKLCWRYKAGSQRAIRDGDRKYLRIAGNEFLFDLESDPRERANLKDREKDVFERLKSDWEAWNATMLPERSRPANYANSSNFLADHYGVVNPAASPTVSPTK</sequence>
<feature type="domain" description="Sulfatase N-terminal" evidence="5">
    <location>
        <begin position="42"/>
        <end position="366"/>
    </location>
</feature>
<dbReference type="GO" id="GO:0004065">
    <property type="term" value="F:arylsulfatase activity"/>
    <property type="evidence" value="ECO:0007669"/>
    <property type="project" value="TreeGrafter"/>
</dbReference>
<dbReference type="PROSITE" id="PS00149">
    <property type="entry name" value="SULFATASE_2"/>
    <property type="match status" value="1"/>
</dbReference>
<dbReference type="InterPro" id="IPR006311">
    <property type="entry name" value="TAT_signal"/>
</dbReference>
<dbReference type="SUPFAM" id="SSF53649">
    <property type="entry name" value="Alkaline phosphatase-like"/>
    <property type="match status" value="1"/>
</dbReference>
<dbReference type="PANTHER" id="PTHR42693">
    <property type="entry name" value="ARYLSULFATASE FAMILY MEMBER"/>
    <property type="match status" value="1"/>
</dbReference>
<keyword evidence="3" id="KW-0378">Hydrolase</keyword>
<evidence type="ECO:0000313" key="7">
    <source>
        <dbReference type="Proteomes" id="UP000594015"/>
    </source>
</evidence>
<dbReference type="Gene3D" id="3.40.720.10">
    <property type="entry name" value="Alkaline Phosphatase, subunit A"/>
    <property type="match status" value="1"/>
</dbReference>
<dbReference type="Gene3D" id="3.30.1120.10">
    <property type="match status" value="1"/>
</dbReference>
<evidence type="ECO:0000256" key="1">
    <source>
        <dbReference type="ARBA" id="ARBA00008779"/>
    </source>
</evidence>
<organism evidence="6 7">
    <name type="scientific">Bradyrhizobium arachidis</name>
    <dbReference type="NCBI Taxonomy" id="858423"/>
    <lineage>
        <taxon>Bacteria</taxon>
        <taxon>Pseudomonadati</taxon>
        <taxon>Pseudomonadota</taxon>
        <taxon>Alphaproteobacteria</taxon>
        <taxon>Hyphomicrobiales</taxon>
        <taxon>Nitrobacteraceae</taxon>
        <taxon>Bradyrhizobium</taxon>
    </lineage>
</organism>
<gene>
    <name evidence="6" type="ORF">WN72_15635</name>
</gene>
<keyword evidence="4" id="KW-0106">Calcium</keyword>
<evidence type="ECO:0000313" key="6">
    <source>
        <dbReference type="EMBL" id="QOZ67573.1"/>
    </source>
</evidence>
<dbReference type="PROSITE" id="PS51318">
    <property type="entry name" value="TAT"/>
    <property type="match status" value="1"/>
</dbReference>
<dbReference type="Pfam" id="PF00884">
    <property type="entry name" value="Sulfatase"/>
    <property type="match status" value="1"/>
</dbReference>
<dbReference type="PANTHER" id="PTHR42693:SF33">
    <property type="entry name" value="ARYLSULFATASE"/>
    <property type="match status" value="1"/>
</dbReference>
<comment type="similarity">
    <text evidence="1">Belongs to the sulfatase family.</text>
</comment>
<keyword evidence="2" id="KW-0479">Metal-binding</keyword>
<dbReference type="KEGG" id="barh:WN72_15635"/>
<name>A0AAE7NKB9_9BRAD</name>
<protein>
    <submittedName>
        <fullName evidence="6">Twin-arginine translocation pathway signal protein</fullName>
    </submittedName>
</protein>
<dbReference type="EMBL" id="CP030050">
    <property type="protein sequence ID" value="QOZ67573.1"/>
    <property type="molecule type" value="Genomic_DNA"/>
</dbReference>